<organism evidence="9 10">
    <name type="scientific">Paracoccus zhejiangensis</name>
    <dbReference type="NCBI Taxonomy" id="1077935"/>
    <lineage>
        <taxon>Bacteria</taxon>
        <taxon>Pseudomonadati</taxon>
        <taxon>Pseudomonadota</taxon>
        <taxon>Alphaproteobacteria</taxon>
        <taxon>Rhodobacterales</taxon>
        <taxon>Paracoccaceae</taxon>
        <taxon>Paracoccus</taxon>
    </lineage>
</organism>
<proteinExistence type="predicted"/>
<feature type="transmembrane region" description="Helical" evidence="7">
    <location>
        <begin position="175"/>
        <end position="192"/>
    </location>
</feature>
<gene>
    <name evidence="9" type="ORF">CX676_15335</name>
</gene>
<dbReference type="AlphaFoldDB" id="A0A2H5F1C8"/>
<dbReference type="SUPFAM" id="SSF144091">
    <property type="entry name" value="Rhomboid-like"/>
    <property type="match status" value="1"/>
</dbReference>
<evidence type="ECO:0000313" key="9">
    <source>
        <dbReference type="EMBL" id="AUH65369.1"/>
    </source>
</evidence>
<keyword evidence="3" id="KW-0997">Cell inner membrane</keyword>
<dbReference type="EMBL" id="CP025430">
    <property type="protein sequence ID" value="AUH65369.1"/>
    <property type="molecule type" value="Genomic_DNA"/>
</dbReference>
<feature type="transmembrane region" description="Helical" evidence="7">
    <location>
        <begin position="198"/>
        <end position="216"/>
    </location>
</feature>
<protein>
    <recommendedName>
        <fullName evidence="8">Peptidase S54 rhomboid domain-containing protein</fullName>
    </recommendedName>
</protein>
<dbReference type="InterPro" id="IPR022764">
    <property type="entry name" value="Peptidase_S54_rhomboid_dom"/>
</dbReference>
<keyword evidence="10" id="KW-1185">Reference proteome</keyword>
<dbReference type="RefSeq" id="WP_101753392.1">
    <property type="nucleotide sequence ID" value="NZ_CP025430.1"/>
</dbReference>
<sequence>MTTGRKAEAGGAMEAGTGTWRQLPGWVTGLILLCCGIELLIVALQLTGWADARGMATVYGGFWSRLFHDLWPVYPGQQLAMFFSYGLLHGGILHLAMNMVSLAVVARELAKLTGPGVMLLVYLICQIAAAGLFALMAPAAGPMVGASGAVFGLAGALVGLVAIRRRQRGQPMGPLWRAVANIVVLNLGLTLLVPAIAWQAHLGGAVTGLALGLWIGRAQPASTRR</sequence>
<dbReference type="Proteomes" id="UP000234530">
    <property type="component" value="Chromosome"/>
</dbReference>
<accession>A0A2H5F1C8</accession>
<feature type="transmembrane region" description="Helical" evidence="7">
    <location>
        <begin position="117"/>
        <end position="137"/>
    </location>
</feature>
<dbReference type="InterPro" id="IPR035952">
    <property type="entry name" value="Rhomboid-like_sf"/>
</dbReference>
<keyword evidence="2" id="KW-1003">Cell membrane</keyword>
<evidence type="ECO:0000256" key="1">
    <source>
        <dbReference type="ARBA" id="ARBA00004141"/>
    </source>
</evidence>
<feature type="domain" description="Peptidase S54 rhomboid" evidence="8">
    <location>
        <begin position="78"/>
        <end position="216"/>
    </location>
</feature>
<dbReference type="GO" id="GO:0016020">
    <property type="term" value="C:membrane"/>
    <property type="evidence" value="ECO:0007669"/>
    <property type="project" value="UniProtKB-SubCell"/>
</dbReference>
<evidence type="ECO:0000256" key="5">
    <source>
        <dbReference type="ARBA" id="ARBA00022989"/>
    </source>
</evidence>
<evidence type="ECO:0000256" key="3">
    <source>
        <dbReference type="ARBA" id="ARBA00022519"/>
    </source>
</evidence>
<comment type="subcellular location">
    <subcellularLocation>
        <location evidence="1">Membrane</location>
        <topology evidence="1">Multi-pass membrane protein</topology>
    </subcellularLocation>
</comment>
<dbReference type="Pfam" id="PF01694">
    <property type="entry name" value="Rhomboid"/>
    <property type="match status" value="1"/>
</dbReference>
<dbReference type="OrthoDB" id="9797190at2"/>
<evidence type="ECO:0000256" key="7">
    <source>
        <dbReference type="SAM" id="Phobius"/>
    </source>
</evidence>
<keyword evidence="4 7" id="KW-0812">Transmembrane</keyword>
<dbReference type="GO" id="GO:0004252">
    <property type="term" value="F:serine-type endopeptidase activity"/>
    <property type="evidence" value="ECO:0007669"/>
    <property type="project" value="InterPro"/>
</dbReference>
<evidence type="ECO:0000313" key="10">
    <source>
        <dbReference type="Proteomes" id="UP000234530"/>
    </source>
</evidence>
<keyword evidence="6 7" id="KW-0472">Membrane</keyword>
<evidence type="ECO:0000256" key="4">
    <source>
        <dbReference type="ARBA" id="ARBA00022692"/>
    </source>
</evidence>
<feature type="transmembrane region" description="Helical" evidence="7">
    <location>
        <begin position="143"/>
        <end position="163"/>
    </location>
</feature>
<name>A0A2H5F1C8_9RHOB</name>
<dbReference type="PANTHER" id="PTHR43066:SF26">
    <property type="entry name" value="RHOMBOID PROTEASE GLPG"/>
    <property type="match status" value="1"/>
</dbReference>
<dbReference type="PANTHER" id="PTHR43066">
    <property type="entry name" value="RHOMBOID-RELATED PROTEIN"/>
    <property type="match status" value="1"/>
</dbReference>
<feature type="transmembrane region" description="Helical" evidence="7">
    <location>
        <begin position="80"/>
        <end position="105"/>
    </location>
</feature>
<dbReference type="KEGG" id="pzh:CX676_15335"/>
<reference evidence="9 10" key="1">
    <citation type="journal article" date="2013" name="Antonie Van Leeuwenhoek">
        <title>Paracoccus zhejiangensis sp. nov., isolated from activated sludge in wastewater-treatment system.</title>
        <authorList>
            <person name="Wu Z.G."/>
            <person name="Zhang D.F."/>
            <person name="Liu Y.L."/>
            <person name="Wang F."/>
            <person name="Jiang X."/>
            <person name="Li C."/>
            <person name="Li S.P."/>
            <person name="Hong Q."/>
            <person name="Li W.J."/>
        </authorList>
    </citation>
    <scope>NUCLEOTIDE SEQUENCE [LARGE SCALE GENOMIC DNA]</scope>
    <source>
        <strain evidence="9 10">J6</strain>
    </source>
</reference>
<keyword evidence="5 7" id="KW-1133">Transmembrane helix</keyword>
<evidence type="ECO:0000256" key="2">
    <source>
        <dbReference type="ARBA" id="ARBA00022475"/>
    </source>
</evidence>
<evidence type="ECO:0000256" key="6">
    <source>
        <dbReference type="ARBA" id="ARBA00023136"/>
    </source>
</evidence>
<evidence type="ECO:0000259" key="8">
    <source>
        <dbReference type="Pfam" id="PF01694"/>
    </source>
</evidence>
<feature type="transmembrane region" description="Helical" evidence="7">
    <location>
        <begin position="23"/>
        <end position="44"/>
    </location>
</feature>
<dbReference type="Gene3D" id="1.20.1540.10">
    <property type="entry name" value="Rhomboid-like"/>
    <property type="match status" value="1"/>
</dbReference>